<proteinExistence type="predicted"/>
<gene>
    <name evidence="1" type="ORF">TM448A01472_0012</name>
</gene>
<organism evidence="1">
    <name type="scientific">viral metagenome</name>
    <dbReference type="NCBI Taxonomy" id="1070528"/>
    <lineage>
        <taxon>unclassified sequences</taxon>
        <taxon>metagenomes</taxon>
        <taxon>organismal metagenomes</taxon>
    </lineage>
</organism>
<dbReference type="EMBL" id="MT144155">
    <property type="protein sequence ID" value="QJA49792.1"/>
    <property type="molecule type" value="Genomic_DNA"/>
</dbReference>
<feature type="non-terminal residue" evidence="1">
    <location>
        <position position="1"/>
    </location>
</feature>
<accession>A0A6H1ZQQ0</accession>
<name>A0A6H1ZQQ0_9ZZZZ</name>
<reference evidence="1" key="1">
    <citation type="submission" date="2020-03" db="EMBL/GenBank/DDBJ databases">
        <title>The deep terrestrial virosphere.</title>
        <authorList>
            <person name="Holmfeldt K."/>
            <person name="Nilsson E."/>
            <person name="Simone D."/>
            <person name="Lopez-Fernandez M."/>
            <person name="Wu X."/>
            <person name="de Brujin I."/>
            <person name="Lundin D."/>
            <person name="Andersson A."/>
            <person name="Bertilsson S."/>
            <person name="Dopson M."/>
        </authorList>
    </citation>
    <scope>NUCLEOTIDE SEQUENCE</scope>
    <source>
        <strain evidence="1">TM448A01472</strain>
    </source>
</reference>
<protein>
    <submittedName>
        <fullName evidence="1">Uncharacterized protein</fullName>
    </submittedName>
</protein>
<sequence>MKREILCQACIEKMRKLFPSDNPYPGEHIKRVIGKARQDFECDNCGQPVATGDECMCFSIYKDGGYLEWEYVFIDYERPLKGKYRFIGDNSWVLEI</sequence>
<dbReference type="AlphaFoldDB" id="A0A6H1ZQQ0"/>
<evidence type="ECO:0000313" key="1">
    <source>
        <dbReference type="EMBL" id="QJA49792.1"/>
    </source>
</evidence>